<proteinExistence type="predicted"/>
<sequence length="169" mass="19393">MRGWFIPGFSYLDDPRYPRHKEAAFAIRDLITEHINAAPDVRALNERAYARYARYGFDHDNENFKLDFSDDVLIYTAIKGSRASAGSRSFMARNPRVTIWSGSTEAPDETAHGAWMELVATAGLQWDKAILQYLVDGNHEVERDGSEFFEGVRLTMHRPRPPKEKNNEE</sequence>
<organism evidence="1">
    <name type="scientific">marine metagenome</name>
    <dbReference type="NCBI Taxonomy" id="408172"/>
    <lineage>
        <taxon>unclassified sequences</taxon>
        <taxon>metagenomes</taxon>
        <taxon>ecological metagenomes</taxon>
    </lineage>
</organism>
<gene>
    <name evidence="1" type="ORF">METZ01_LOCUS45819</name>
</gene>
<dbReference type="EMBL" id="UINC01002105">
    <property type="protein sequence ID" value="SUZ92965.1"/>
    <property type="molecule type" value="Genomic_DNA"/>
</dbReference>
<accession>A0A381RM79</accession>
<name>A0A381RM79_9ZZZZ</name>
<evidence type="ECO:0000313" key="1">
    <source>
        <dbReference type="EMBL" id="SUZ92965.1"/>
    </source>
</evidence>
<reference evidence="1" key="1">
    <citation type="submission" date="2018-05" db="EMBL/GenBank/DDBJ databases">
        <authorList>
            <person name="Lanie J.A."/>
            <person name="Ng W.-L."/>
            <person name="Kazmierczak K.M."/>
            <person name="Andrzejewski T.M."/>
            <person name="Davidsen T.M."/>
            <person name="Wayne K.J."/>
            <person name="Tettelin H."/>
            <person name="Glass J.I."/>
            <person name="Rusch D."/>
            <person name="Podicherti R."/>
            <person name="Tsui H.-C.T."/>
            <person name="Winkler M.E."/>
        </authorList>
    </citation>
    <scope>NUCLEOTIDE SEQUENCE</scope>
</reference>
<protein>
    <submittedName>
        <fullName evidence="1">Uncharacterized protein</fullName>
    </submittedName>
</protein>
<dbReference type="AlphaFoldDB" id="A0A381RM79"/>